<dbReference type="GO" id="GO:0016747">
    <property type="term" value="F:acyltransferase activity, transferring groups other than amino-acyl groups"/>
    <property type="evidence" value="ECO:0007669"/>
    <property type="project" value="InterPro"/>
</dbReference>
<dbReference type="InterPro" id="IPR000182">
    <property type="entry name" value="GNAT_dom"/>
</dbReference>
<evidence type="ECO:0000313" key="4">
    <source>
        <dbReference type="Proteomes" id="UP000614609"/>
    </source>
</evidence>
<evidence type="ECO:0000313" key="3">
    <source>
        <dbReference type="EMBL" id="MBP1953669.1"/>
    </source>
</evidence>
<dbReference type="CDD" id="cd04301">
    <property type="entry name" value="NAT_SF"/>
    <property type="match status" value="1"/>
</dbReference>
<evidence type="ECO:0000313" key="2">
    <source>
        <dbReference type="EMBL" id="GGM53745.1"/>
    </source>
</evidence>
<dbReference type="PANTHER" id="PTHR43072:SF60">
    <property type="entry name" value="L-2,4-DIAMINOBUTYRIC ACID ACETYLTRANSFERASE"/>
    <property type="match status" value="1"/>
</dbReference>
<keyword evidence="3" id="KW-0689">Ribosomal protein</keyword>
<dbReference type="EMBL" id="JAGGKO010000001">
    <property type="protein sequence ID" value="MBP1953669.1"/>
    <property type="molecule type" value="Genomic_DNA"/>
</dbReference>
<dbReference type="PROSITE" id="PS51186">
    <property type="entry name" value="GNAT"/>
    <property type="match status" value="1"/>
</dbReference>
<dbReference type="InterPro" id="IPR016181">
    <property type="entry name" value="Acyl_CoA_acyltransferase"/>
</dbReference>
<feature type="domain" description="N-acetyltransferase" evidence="1">
    <location>
        <begin position="1"/>
        <end position="158"/>
    </location>
</feature>
<dbReference type="Pfam" id="PF00583">
    <property type="entry name" value="Acetyltransf_1"/>
    <property type="match status" value="1"/>
</dbReference>
<proteinExistence type="predicted"/>
<dbReference type="EMBL" id="BMOO01000001">
    <property type="protein sequence ID" value="GGM53745.1"/>
    <property type="molecule type" value="Genomic_DNA"/>
</dbReference>
<gene>
    <name evidence="2" type="ORF">GCM10009017_00110</name>
    <name evidence="3" type="ORF">J2752_000550</name>
</gene>
<keyword evidence="3" id="KW-0687">Ribonucleoprotein</keyword>
<dbReference type="PANTHER" id="PTHR43072">
    <property type="entry name" value="N-ACETYLTRANSFERASE"/>
    <property type="match status" value="1"/>
</dbReference>
<evidence type="ECO:0000259" key="1">
    <source>
        <dbReference type="PROSITE" id="PS51186"/>
    </source>
</evidence>
<dbReference type="Gene3D" id="3.40.630.30">
    <property type="match status" value="1"/>
</dbReference>
<dbReference type="GO" id="GO:0005840">
    <property type="term" value="C:ribosome"/>
    <property type="evidence" value="ECO:0007669"/>
    <property type="project" value="UniProtKB-KW"/>
</dbReference>
<accession>A0A830FWQ5</accession>
<dbReference type="Proteomes" id="UP000614609">
    <property type="component" value="Unassembled WGS sequence"/>
</dbReference>
<dbReference type="RefSeq" id="WP_188868939.1">
    <property type="nucleotide sequence ID" value="NZ_BMOO01000001.1"/>
</dbReference>
<comment type="caution">
    <text evidence="2">The sequence shown here is derived from an EMBL/GenBank/DDBJ whole genome shotgun (WGS) entry which is preliminary data.</text>
</comment>
<dbReference type="OrthoDB" id="125295at2157"/>
<sequence length="158" mass="17700">MEIAPLREADLDAFVAELWLPAKREMAASMTGYDLDERDGVRETGRSHYRARLDDDETVTYLGREDGDLVGYVSAELRAPAPIFEAIHECHVSDLYVTPEIRRRGAGRALLDAAEEWGRLRDCAHLDLNVDADNEAAVSLYEAAGLTAERYQMQKSLD</sequence>
<dbReference type="AlphaFoldDB" id="A0A830FWQ5"/>
<name>A0A830FWQ5_9EURY</name>
<reference evidence="2" key="2">
    <citation type="submission" date="2020-09" db="EMBL/GenBank/DDBJ databases">
        <authorList>
            <person name="Sun Q."/>
            <person name="Ohkuma M."/>
        </authorList>
    </citation>
    <scope>NUCLEOTIDE SEQUENCE</scope>
    <source>
        <strain evidence="2">JCM 16108</strain>
    </source>
</reference>
<reference evidence="3" key="3">
    <citation type="submission" date="2021-03" db="EMBL/GenBank/DDBJ databases">
        <title>Genomic Encyclopedia of Type Strains, Phase IV (KMG-IV): sequencing the most valuable type-strain genomes for metagenomic binning, comparative biology and taxonomic classification.</title>
        <authorList>
            <person name="Goeker M."/>
        </authorList>
    </citation>
    <scope>NUCLEOTIDE SEQUENCE</scope>
    <source>
        <strain evidence="3">DSM 22443</strain>
    </source>
</reference>
<dbReference type="Proteomes" id="UP000765891">
    <property type="component" value="Unassembled WGS sequence"/>
</dbReference>
<protein>
    <submittedName>
        <fullName evidence="3">Ribosomal protein S18 acetylase RimI-like enzyme</fullName>
    </submittedName>
</protein>
<dbReference type="SUPFAM" id="SSF55729">
    <property type="entry name" value="Acyl-CoA N-acyltransferases (Nat)"/>
    <property type="match status" value="1"/>
</dbReference>
<reference evidence="2" key="1">
    <citation type="journal article" date="2014" name="Int. J. Syst. Evol. Microbiol.">
        <title>Complete genome sequence of Corynebacterium casei LMG S-19264T (=DSM 44701T), isolated from a smear-ripened cheese.</title>
        <authorList>
            <consortium name="US DOE Joint Genome Institute (JGI-PGF)"/>
            <person name="Walter F."/>
            <person name="Albersmeier A."/>
            <person name="Kalinowski J."/>
            <person name="Ruckert C."/>
        </authorList>
    </citation>
    <scope>NUCLEOTIDE SEQUENCE</scope>
    <source>
        <strain evidence="2">JCM 16108</strain>
    </source>
</reference>
<organism evidence="2 4">
    <name type="scientific">Halarchaeum rubridurum</name>
    <dbReference type="NCBI Taxonomy" id="489911"/>
    <lineage>
        <taxon>Archaea</taxon>
        <taxon>Methanobacteriati</taxon>
        <taxon>Methanobacteriota</taxon>
        <taxon>Stenosarchaea group</taxon>
        <taxon>Halobacteria</taxon>
        <taxon>Halobacteriales</taxon>
        <taxon>Halobacteriaceae</taxon>
    </lineage>
</organism>
<keyword evidence="4" id="KW-1185">Reference proteome</keyword>